<name>A0A3N9XME8_9ACTN</name>
<gene>
    <name evidence="1" type="ORF">DLJ58_01435</name>
</gene>
<reference evidence="1 2" key="1">
    <citation type="submission" date="2018-05" db="EMBL/GenBank/DDBJ databases">
        <title>Micromonospora from Atacama Desert.</title>
        <authorList>
            <person name="Carro L."/>
            <person name="Goodfellow M."/>
            <person name="Klenk H.-P."/>
        </authorList>
    </citation>
    <scope>NUCLEOTIDE SEQUENCE [LARGE SCALE GENOMIC DNA]</scope>
    <source>
        <strain evidence="1 2">LB32</strain>
    </source>
</reference>
<organism evidence="1 2">
    <name type="scientific">Micromonospora arida</name>
    <dbReference type="NCBI Taxonomy" id="2203715"/>
    <lineage>
        <taxon>Bacteria</taxon>
        <taxon>Bacillati</taxon>
        <taxon>Actinomycetota</taxon>
        <taxon>Actinomycetes</taxon>
        <taxon>Micromonosporales</taxon>
        <taxon>Micromonosporaceae</taxon>
        <taxon>Micromonospora</taxon>
    </lineage>
</organism>
<keyword evidence="2" id="KW-1185">Reference proteome</keyword>
<comment type="caution">
    <text evidence="1">The sequence shown here is derived from an EMBL/GenBank/DDBJ whole genome shotgun (WGS) entry which is preliminary data.</text>
</comment>
<dbReference type="RefSeq" id="WP_124853490.1">
    <property type="nucleotide sequence ID" value="NZ_JBEXYX010000005.1"/>
</dbReference>
<protein>
    <submittedName>
        <fullName evidence="1">Uncharacterized protein</fullName>
    </submittedName>
</protein>
<proteinExistence type="predicted"/>
<evidence type="ECO:0000313" key="1">
    <source>
        <dbReference type="EMBL" id="RQX14318.1"/>
    </source>
</evidence>
<dbReference type="InterPro" id="IPR046895">
    <property type="entry name" value="ABC-3C_MC8"/>
</dbReference>
<dbReference type="EMBL" id="QGSY01000070">
    <property type="protein sequence ID" value="RQX14318.1"/>
    <property type="molecule type" value="Genomic_DNA"/>
</dbReference>
<sequence>MLRPNKHSHPDQTVLAASTVLLAELRRKRAIPYADLRTALDKASRGSDYLFTPAVSLLYLLGLVEYRPTADLFEYAGK</sequence>
<evidence type="ECO:0000313" key="2">
    <source>
        <dbReference type="Proteomes" id="UP000266889"/>
    </source>
</evidence>
<dbReference type="Proteomes" id="UP000266889">
    <property type="component" value="Unassembled WGS sequence"/>
</dbReference>
<accession>A0A3N9XME8</accession>
<dbReference type="AlphaFoldDB" id="A0A3N9XME8"/>
<dbReference type="Pfam" id="PF20295">
    <property type="entry name" value="MC8"/>
    <property type="match status" value="1"/>
</dbReference>